<dbReference type="EMBL" id="JGVR01000002">
    <property type="protein sequence ID" value="KEZ21081.1"/>
    <property type="molecule type" value="Genomic_DNA"/>
</dbReference>
<sequence length="667" mass="72951">MADDDNVEPRLGRIGRGRGPATRRYAGAFLAAANLARGGPRGAGAASRFAGHRNGRGAGIGRLLSSRDRHALYRRRRVVVKARIVRLGGGGIGGAKAHLRYLQRDGTTREGERGQLYGAQGAPVDGQQFLARSEGDRHQFRFIVAPEDGAQYDDLAPLVRRLMTRMEGDLGTRLDWIAVDHFNTGHPHSHILLRGVDDEGKDLVIARDYISQGLRERAAELVDLDLGPRSDREIRASRRAEISQARWTSIDRTLVRAADAERMISPRARDPFEHDLRAGRLAQLGRMGLAEPVAAGRWQLAADLEATLRAMGEKGDIIRTLQREYARTSRPLVPSAMRIHDPALAGDEPLTGRVLARGLADEHAGREYLIVEGVDGNIHYVALGKAQGEGGGGASLPDGIVAGTIVDIRARNPGLRPADRTIAAIARSNGGLYDRDAHLDADPTASPGFLDRHERRLEALRRPLDLTRAVDGAWTIPADHLERVMDHEAGQARDRPVMVELRAPVPLERMTGAHASTWLDHLLVGDGEARMRDAGFGAETKVALAARRAWLIGEGLASQDGVATHYVPGMLGQLQQRELARVAERLARQMTLPYREAIEGERIEGRLVRRLDLISGRFALLENSHEFTLVPWRSALERRVGHSVSGRLVGGEVDWRFGRGRAGPGLG</sequence>
<gene>
    <name evidence="1" type="primary">traI_1</name>
    <name evidence="1" type="ORF">CP98_00530</name>
</gene>
<dbReference type="NCBIfam" id="NF041267">
    <property type="entry name" value="relax_RlxS"/>
    <property type="match status" value="1"/>
</dbReference>
<dbReference type="PATRIC" id="fig|13690.10.peg.552"/>
<dbReference type="AlphaFoldDB" id="A0A084ESY9"/>
<name>A0A084ESY9_SPHYA</name>
<dbReference type="RefSeq" id="WP_037516609.1">
    <property type="nucleotide sequence ID" value="NZ_JGVR01000002.1"/>
</dbReference>
<accession>A0A084ESY9</accession>
<organism evidence="1 2">
    <name type="scientific">Sphingobium yanoikuyae</name>
    <name type="common">Sphingomonas yanoikuyae</name>
    <dbReference type="NCBI Taxonomy" id="13690"/>
    <lineage>
        <taxon>Bacteria</taxon>
        <taxon>Pseudomonadati</taxon>
        <taxon>Pseudomonadota</taxon>
        <taxon>Alphaproteobacteria</taxon>
        <taxon>Sphingomonadales</taxon>
        <taxon>Sphingomonadaceae</taxon>
        <taxon>Sphingobium</taxon>
    </lineage>
</organism>
<comment type="caution">
    <text evidence="1">The sequence shown here is derived from an EMBL/GenBank/DDBJ whole genome shotgun (WGS) entry which is preliminary data.</text>
</comment>
<evidence type="ECO:0000313" key="1">
    <source>
        <dbReference type="EMBL" id="KEZ21081.1"/>
    </source>
</evidence>
<proteinExistence type="predicted"/>
<reference evidence="1 2" key="1">
    <citation type="submission" date="2014-03" db="EMBL/GenBank/DDBJ databases">
        <title>Genome sequence of Sphingobium yanoikuyae B1.</title>
        <authorList>
            <person name="Gan H.M."/>
            <person name="Gan H.Y."/>
            <person name="Savka M.A."/>
        </authorList>
    </citation>
    <scope>NUCLEOTIDE SEQUENCE [LARGE SCALE GENOMIC DNA]</scope>
    <source>
        <strain evidence="1 2">B1</strain>
    </source>
</reference>
<protein>
    <submittedName>
        <fullName evidence="1">Conjugal transfer protein TraI</fullName>
    </submittedName>
</protein>
<dbReference type="InterPro" id="IPR021795">
    <property type="entry name" value="DUF3363"/>
</dbReference>
<dbReference type="Proteomes" id="UP000028534">
    <property type="component" value="Unassembled WGS sequence"/>
</dbReference>
<evidence type="ECO:0000313" key="2">
    <source>
        <dbReference type="Proteomes" id="UP000028534"/>
    </source>
</evidence>
<dbReference type="eggNOG" id="COG3843">
    <property type="taxonomic scope" value="Bacteria"/>
</dbReference>
<dbReference type="Pfam" id="PF11843">
    <property type="entry name" value="DUF3363"/>
    <property type="match status" value="1"/>
</dbReference>